<keyword evidence="2" id="KW-1185">Reference proteome</keyword>
<dbReference type="AlphaFoldDB" id="F9S632"/>
<gene>
    <name evidence="1" type="ORF">VII00023_15281</name>
</gene>
<name>F9S632_9VIBR</name>
<evidence type="ECO:0000313" key="1">
    <source>
        <dbReference type="EMBL" id="EGU33993.1"/>
    </source>
</evidence>
<dbReference type="GO" id="GO:0006974">
    <property type="term" value="P:DNA damage response"/>
    <property type="evidence" value="ECO:0007669"/>
    <property type="project" value="TreeGrafter"/>
</dbReference>
<dbReference type="Proteomes" id="UP000004605">
    <property type="component" value="Unassembled WGS sequence"/>
</dbReference>
<evidence type="ECO:0000313" key="2">
    <source>
        <dbReference type="Proteomes" id="UP000004605"/>
    </source>
</evidence>
<dbReference type="PANTHER" id="PTHR38785:SF1">
    <property type="entry name" value="HOMOLOG OF VIRK"/>
    <property type="match status" value="1"/>
</dbReference>
<reference evidence="1 2" key="1">
    <citation type="journal article" date="2012" name="Int. J. Syst. Evol. Microbiol.">
        <title>Vibrio caribbeanicus sp. nov., isolated from the marine sponge Scleritoderma cyanea.</title>
        <authorList>
            <person name="Hoffmann M."/>
            <person name="Monday S.R."/>
            <person name="Allard M.W."/>
            <person name="Strain E.A."/>
            <person name="Whittaker P."/>
            <person name="Naum M."/>
            <person name="McCarthy P.J."/>
            <person name="Lopez J.V."/>
            <person name="Fischer M."/>
            <person name="Brown E.W."/>
        </authorList>
    </citation>
    <scope>NUCLEOTIDE SEQUENCE [LARGE SCALE GENOMIC DNA]</scope>
    <source>
        <strain evidence="1 2">ATCC 700023</strain>
    </source>
</reference>
<dbReference type="Pfam" id="PF04393">
    <property type="entry name" value="DUF535"/>
    <property type="match status" value="1"/>
</dbReference>
<dbReference type="InterPro" id="IPR007488">
    <property type="entry name" value="DUF535"/>
</dbReference>
<accession>F9S632</accession>
<dbReference type="PANTHER" id="PTHR38785">
    <property type="entry name" value="HOMOLOG OF VIRK"/>
    <property type="match status" value="1"/>
</dbReference>
<proteinExistence type="predicted"/>
<protein>
    <submittedName>
        <fullName evidence="1">VirK protein</fullName>
    </submittedName>
</protein>
<comment type="caution">
    <text evidence="1">The sequence shown here is derived from an EMBL/GenBank/DDBJ whole genome shotgun (WGS) entry which is preliminary data.</text>
</comment>
<sequence length="272" mass="32241">MYECKFVCRSLFYYKSFLMMFENIDKSILVKFSSNGFLIDKPYKPYITNGYSSLERAVFLVEHYNFIDNHFHKKLSDSIYFSDGFDLASFEIEDVVYGIKLAPSYYGKEGELVLTLFNDEDSRFYSLTFSLREISSQRELVIGGLQGPKSNQVNNDKVKKLTKSLHGLRPKDLMIKLVTILGTYWGVTRILAIKNDRHSYQSIRYSKGRVKTDLNQHWLELGGKDFDDYFYSLPIVYEQRDISLISRPKRAMYRRRYEWLNMVEQEIKTRFF</sequence>
<organism evidence="1 2">
    <name type="scientific">Vibrio ichthyoenteri ATCC 700023</name>
    <dbReference type="NCBI Taxonomy" id="870968"/>
    <lineage>
        <taxon>Bacteria</taxon>
        <taxon>Pseudomonadati</taxon>
        <taxon>Pseudomonadota</taxon>
        <taxon>Gammaproteobacteria</taxon>
        <taxon>Vibrionales</taxon>
        <taxon>Vibrionaceae</taxon>
        <taxon>Vibrio</taxon>
    </lineage>
</organism>
<dbReference type="EMBL" id="AFWF01000256">
    <property type="protein sequence ID" value="EGU33993.1"/>
    <property type="molecule type" value="Genomic_DNA"/>
</dbReference>